<keyword evidence="3" id="KW-1185">Reference proteome</keyword>
<dbReference type="PATRIC" id="fig|717774.3.peg.2549"/>
<dbReference type="GO" id="GO:0016747">
    <property type="term" value="F:acyltransferase activity, transferring groups other than amino-acyl groups"/>
    <property type="evidence" value="ECO:0007669"/>
    <property type="project" value="InterPro"/>
</dbReference>
<dbReference type="PROSITE" id="PS51186">
    <property type="entry name" value="GNAT"/>
    <property type="match status" value="1"/>
</dbReference>
<evidence type="ECO:0000313" key="3">
    <source>
        <dbReference type="Proteomes" id="UP000001062"/>
    </source>
</evidence>
<dbReference type="PANTHER" id="PTHR47237">
    <property type="entry name" value="SLL0310 PROTEIN"/>
    <property type="match status" value="1"/>
</dbReference>
<dbReference type="Pfam" id="PF18014">
    <property type="entry name" value="Acetyltransf_18"/>
    <property type="match status" value="1"/>
</dbReference>
<evidence type="ECO:0000259" key="1">
    <source>
        <dbReference type="PROSITE" id="PS51186"/>
    </source>
</evidence>
<feature type="domain" description="N-acetyltransferase" evidence="1">
    <location>
        <begin position="14"/>
        <end position="169"/>
    </location>
</feature>
<dbReference type="InterPro" id="IPR016181">
    <property type="entry name" value="Acyl_CoA_acyltransferase"/>
</dbReference>
<dbReference type="SUPFAM" id="SSF55729">
    <property type="entry name" value="Acyl-CoA N-acyltransferases (Nat)"/>
    <property type="match status" value="1"/>
</dbReference>
<dbReference type="STRING" id="717774.Marme_2466"/>
<dbReference type="HOGENOM" id="CLU_063450_1_0_6"/>
<dbReference type="Gene3D" id="3.40.630.30">
    <property type="match status" value="1"/>
</dbReference>
<dbReference type="InterPro" id="IPR000182">
    <property type="entry name" value="GNAT_dom"/>
</dbReference>
<dbReference type="InterPro" id="IPR041496">
    <property type="entry name" value="YitH/HolE_GNAT"/>
</dbReference>
<gene>
    <name evidence="2" type="ordered locus">Marme_2466</name>
</gene>
<protein>
    <submittedName>
        <fullName evidence="2">GCN5-related N-acetyltransferase</fullName>
    </submittedName>
</protein>
<dbReference type="InterPro" id="IPR052729">
    <property type="entry name" value="Acyl/Acetyltrans_Enzymes"/>
</dbReference>
<organism evidence="2 3">
    <name type="scientific">Marinomonas mediterranea (strain ATCC 700492 / JCM 21426 / NBRC 103028 / MMB-1)</name>
    <dbReference type="NCBI Taxonomy" id="717774"/>
    <lineage>
        <taxon>Bacteria</taxon>
        <taxon>Pseudomonadati</taxon>
        <taxon>Pseudomonadota</taxon>
        <taxon>Gammaproteobacteria</taxon>
        <taxon>Oceanospirillales</taxon>
        <taxon>Oceanospirillaceae</taxon>
        <taxon>Marinomonas</taxon>
    </lineage>
</organism>
<dbReference type="PANTHER" id="PTHR47237:SF2">
    <property type="entry name" value="BLL4206 PROTEIN"/>
    <property type="match status" value="1"/>
</dbReference>
<dbReference type="EMBL" id="CP002583">
    <property type="protein sequence ID" value="ADZ91698.1"/>
    <property type="molecule type" value="Genomic_DNA"/>
</dbReference>
<dbReference type="CDD" id="cd04301">
    <property type="entry name" value="NAT_SF"/>
    <property type="match status" value="1"/>
</dbReference>
<dbReference type="Gene3D" id="3.40.630.90">
    <property type="match status" value="1"/>
</dbReference>
<evidence type="ECO:0000313" key="2">
    <source>
        <dbReference type="EMBL" id="ADZ91698.1"/>
    </source>
</evidence>
<accession>F2JVR2</accession>
<dbReference type="OrthoDB" id="510731at2"/>
<keyword evidence="2" id="KW-0808">Transferase</keyword>
<dbReference type="RefSeq" id="WP_013661602.1">
    <property type="nucleotide sequence ID" value="NC_015276.1"/>
</dbReference>
<proteinExistence type="predicted"/>
<dbReference type="KEGG" id="mme:Marme_2466"/>
<dbReference type="AlphaFoldDB" id="F2JVR2"/>
<dbReference type="Proteomes" id="UP000001062">
    <property type="component" value="Chromosome"/>
</dbReference>
<dbReference type="Pfam" id="PF13673">
    <property type="entry name" value="Acetyltransf_10"/>
    <property type="match status" value="1"/>
</dbReference>
<name>F2JVR2_MARM1</name>
<reference evidence="2 3" key="1">
    <citation type="journal article" date="2012" name="Stand. Genomic Sci.">
        <title>Complete genome sequence of the melanogenic marine bacterium Marinomonas mediterranea type strain (MMB-1(T)).</title>
        <authorList>
            <person name="Lucas-Elio P."/>
            <person name="Goodwin L."/>
            <person name="Woyke T."/>
            <person name="Pitluck S."/>
            <person name="Nolan M."/>
            <person name="Kyrpides N.C."/>
            <person name="Detter J.C."/>
            <person name="Copeland A."/>
            <person name="Teshima H."/>
            <person name="Bruce D."/>
            <person name="Detter C."/>
            <person name="Tapia R."/>
            <person name="Han S."/>
            <person name="Land M.L."/>
            <person name="Ivanova N."/>
            <person name="Mikhailova N."/>
            <person name="Johnston A.W."/>
            <person name="Sanchez-Amat A."/>
        </authorList>
    </citation>
    <scope>NUCLEOTIDE SEQUENCE [LARGE SCALE GENOMIC DNA]</scope>
    <source>
        <strain evidence="3">ATCC 700492 / JCM 21426 / NBRC 103028 / MMB-1</strain>
    </source>
</reference>
<sequence>MLADTSKRLQTYELTIRELNEEDIDKLHELSVAVRWPHRPNDWKLLLSLGGKGFVGCDPIGRIVASAMWFPYGDDFVTIGMLITSPKLQTLGAGRWLMKHVMRECSGRHVLLNSTKAAYRLYESLSFRPIHKIYQHQGIATPSVGVPAPADTQIRDMEADDLESILALDFKAFGLNRSNVINTILEHATGTVLVRSGSIEGFSFCRKFGRGQVVGPIVATNNDDAIALTAPHVSRHSGTFLRVDTSQQTGTFKDYLIRSGLAEYDTVTTMTNDQFEPHQGDVTCYALASQALS</sequence>
<dbReference type="eggNOG" id="COG0456">
    <property type="taxonomic scope" value="Bacteria"/>
</dbReference>